<sequence>MPLARYFFFVGAALLALLFISDAYLPKLPVADNTVAAADPPLIRIHSDRKWPERVVFDTSVPTIMPGPAANTVASVAAPATVADVSAKVRVREAFAQLQPPSDPTKLHPADTKKPESKPQHKRRIARSRPNPPTMLAAQQPRFGFFGNSGWW</sequence>
<dbReference type="Proteomes" id="UP000189796">
    <property type="component" value="Chromosome I"/>
</dbReference>
<gene>
    <name evidence="2" type="ORF">SAMN05443248_5060</name>
</gene>
<proteinExistence type="predicted"/>
<organism evidence="2 3">
    <name type="scientific">Bradyrhizobium erythrophlei</name>
    <dbReference type="NCBI Taxonomy" id="1437360"/>
    <lineage>
        <taxon>Bacteria</taxon>
        <taxon>Pseudomonadati</taxon>
        <taxon>Pseudomonadota</taxon>
        <taxon>Alphaproteobacteria</taxon>
        <taxon>Hyphomicrobiales</taxon>
        <taxon>Nitrobacteraceae</taxon>
        <taxon>Bradyrhizobium</taxon>
    </lineage>
</organism>
<feature type="region of interest" description="Disordered" evidence="1">
    <location>
        <begin position="98"/>
        <end position="138"/>
    </location>
</feature>
<dbReference type="AlphaFoldDB" id="A0A1M5TKT7"/>
<dbReference type="EMBL" id="LT670817">
    <property type="protein sequence ID" value="SHH51314.1"/>
    <property type="molecule type" value="Genomic_DNA"/>
</dbReference>
<dbReference type="RefSeq" id="WP_079603753.1">
    <property type="nucleotide sequence ID" value="NZ_LT670817.1"/>
</dbReference>
<evidence type="ECO:0000313" key="3">
    <source>
        <dbReference type="Proteomes" id="UP000189796"/>
    </source>
</evidence>
<name>A0A1M5TKT7_9BRAD</name>
<protein>
    <submittedName>
        <fullName evidence="2">Uncharacterized protein</fullName>
    </submittedName>
</protein>
<feature type="compositionally biased region" description="Basic and acidic residues" evidence="1">
    <location>
        <begin position="105"/>
        <end position="119"/>
    </location>
</feature>
<accession>A0A1M5TKT7</accession>
<evidence type="ECO:0000313" key="2">
    <source>
        <dbReference type="EMBL" id="SHH51314.1"/>
    </source>
</evidence>
<evidence type="ECO:0000256" key="1">
    <source>
        <dbReference type="SAM" id="MobiDB-lite"/>
    </source>
</evidence>
<reference evidence="2 3" key="1">
    <citation type="submission" date="2016-11" db="EMBL/GenBank/DDBJ databases">
        <authorList>
            <person name="Jaros S."/>
            <person name="Januszkiewicz K."/>
            <person name="Wedrychowicz H."/>
        </authorList>
    </citation>
    <scope>NUCLEOTIDE SEQUENCE [LARGE SCALE GENOMIC DNA]</scope>
    <source>
        <strain evidence="2 3">GAS138</strain>
    </source>
</reference>
<dbReference type="OrthoDB" id="8235211at2"/>